<dbReference type="InterPro" id="IPR036890">
    <property type="entry name" value="HATPase_C_sf"/>
</dbReference>
<keyword evidence="5" id="KW-0547">Nucleotide-binding</keyword>
<evidence type="ECO:0000256" key="9">
    <source>
        <dbReference type="SAM" id="Phobius"/>
    </source>
</evidence>
<comment type="catalytic activity">
    <reaction evidence="1">
        <text>ATP + protein L-histidine = ADP + protein N-phospho-L-histidine.</text>
        <dbReference type="EC" id="2.7.13.3"/>
    </reaction>
</comment>
<organism evidence="11 12">
    <name type="scientific">Lentzea indica</name>
    <dbReference type="NCBI Taxonomy" id="2604800"/>
    <lineage>
        <taxon>Bacteria</taxon>
        <taxon>Bacillati</taxon>
        <taxon>Actinomycetota</taxon>
        <taxon>Actinomycetes</taxon>
        <taxon>Pseudonocardiales</taxon>
        <taxon>Pseudonocardiaceae</taxon>
        <taxon>Lentzea</taxon>
    </lineage>
</organism>
<comment type="caution">
    <text evidence="11">The sequence shown here is derived from an EMBL/GenBank/DDBJ whole genome shotgun (WGS) entry which is preliminary data.</text>
</comment>
<dbReference type="Gene3D" id="1.20.5.1930">
    <property type="match status" value="1"/>
</dbReference>
<evidence type="ECO:0000259" key="10">
    <source>
        <dbReference type="Pfam" id="PF07730"/>
    </source>
</evidence>
<dbReference type="PANTHER" id="PTHR24421">
    <property type="entry name" value="NITRATE/NITRITE SENSOR PROTEIN NARX-RELATED"/>
    <property type="match status" value="1"/>
</dbReference>
<evidence type="ECO:0000256" key="3">
    <source>
        <dbReference type="ARBA" id="ARBA00022553"/>
    </source>
</evidence>
<dbReference type="Gene3D" id="3.30.565.10">
    <property type="entry name" value="Histidine kinase-like ATPase, C-terminal domain"/>
    <property type="match status" value="1"/>
</dbReference>
<evidence type="ECO:0000256" key="8">
    <source>
        <dbReference type="ARBA" id="ARBA00023012"/>
    </source>
</evidence>
<keyword evidence="12" id="KW-1185">Reference proteome</keyword>
<accession>A0ABX1FPR5</accession>
<gene>
    <name evidence="11" type="ORF">FXN61_31135</name>
</gene>
<keyword evidence="9" id="KW-0472">Membrane</keyword>
<dbReference type="EC" id="2.7.13.3" evidence="2"/>
<dbReference type="Pfam" id="PF07730">
    <property type="entry name" value="HisKA_3"/>
    <property type="match status" value="1"/>
</dbReference>
<proteinExistence type="predicted"/>
<dbReference type="PANTHER" id="PTHR24421:SF10">
    <property type="entry name" value="NITRATE_NITRITE SENSOR PROTEIN NARQ"/>
    <property type="match status" value="1"/>
</dbReference>
<keyword evidence="7" id="KW-0067">ATP-binding</keyword>
<feature type="transmembrane region" description="Helical" evidence="9">
    <location>
        <begin position="45"/>
        <end position="63"/>
    </location>
</feature>
<dbReference type="CDD" id="cd16917">
    <property type="entry name" value="HATPase_UhpB-NarQ-NarX-like"/>
    <property type="match status" value="1"/>
</dbReference>
<keyword evidence="4" id="KW-0808">Transferase</keyword>
<feature type="transmembrane region" description="Helical" evidence="9">
    <location>
        <begin position="69"/>
        <end position="87"/>
    </location>
</feature>
<feature type="transmembrane region" description="Helical" evidence="9">
    <location>
        <begin position="129"/>
        <end position="146"/>
    </location>
</feature>
<dbReference type="InterPro" id="IPR050482">
    <property type="entry name" value="Sensor_HK_TwoCompSys"/>
</dbReference>
<evidence type="ECO:0000256" key="1">
    <source>
        <dbReference type="ARBA" id="ARBA00000085"/>
    </source>
</evidence>
<evidence type="ECO:0000256" key="5">
    <source>
        <dbReference type="ARBA" id="ARBA00022741"/>
    </source>
</evidence>
<evidence type="ECO:0000256" key="2">
    <source>
        <dbReference type="ARBA" id="ARBA00012438"/>
    </source>
</evidence>
<evidence type="ECO:0000256" key="4">
    <source>
        <dbReference type="ARBA" id="ARBA00022679"/>
    </source>
</evidence>
<evidence type="ECO:0000313" key="11">
    <source>
        <dbReference type="EMBL" id="NKE60998.1"/>
    </source>
</evidence>
<keyword evidence="6 11" id="KW-0418">Kinase</keyword>
<dbReference type="SUPFAM" id="SSF55874">
    <property type="entry name" value="ATPase domain of HSP90 chaperone/DNA topoisomerase II/histidine kinase"/>
    <property type="match status" value="1"/>
</dbReference>
<feature type="domain" description="Signal transduction histidine kinase subgroup 3 dimerisation and phosphoacceptor" evidence="10">
    <location>
        <begin position="213"/>
        <end position="274"/>
    </location>
</feature>
<dbReference type="EMBL" id="VSRL01000148">
    <property type="protein sequence ID" value="NKE60998.1"/>
    <property type="molecule type" value="Genomic_DNA"/>
</dbReference>
<sequence length="532" mass="57190">MIMHCHANSLNRAWPPGHPIGATWRWAGPPPSTMMISVNVRLRDGLWAAGAFLVALVTLLAPLGRPVDWWLIVASAVWAAALVPISARRPRWAMLLTTPLHAVNNLLAIAPTSLVIFRSARSVRSQPQLWALVGVTAVLQAAFGALHAWRAGDSLEEYLLGTAFTVVFLLVFPAVAGALVGRRKPLTQVLMERNDYLEHARELTASTARSATRAHIASEMHDMLSHRLRQLTAHAGALELSAAQQAPELREQVELIRKTSTVAMEELREILGVLGTIEADEDAGTRADVERLVAASAAAGVSVHLDWSGADLADADARLRRAVHRVVREALTNVHKHAPSARTRVSVQVADRVHVEVVNGPSSEPRGGGTRRGLIGLEERVGLIGGTLSAGPGVSGFRVAADLPLHPVVQEETGAAGAVVEAPPPITAEILTVPRVIGSGCLGTLAVVPALGTVFVLLIVAIFSRAEMTRQEFDAFQVSVAHEEQITETHGFGVPSDHTGCFRYHARDVPGRDFELCFDRKGVLTTKRELAR</sequence>
<evidence type="ECO:0000313" key="12">
    <source>
        <dbReference type="Proteomes" id="UP001515943"/>
    </source>
</evidence>
<keyword evidence="9" id="KW-1133">Transmembrane helix</keyword>
<protein>
    <recommendedName>
        <fullName evidence="2">histidine kinase</fullName>
        <ecNumber evidence="2">2.7.13.3</ecNumber>
    </recommendedName>
</protein>
<dbReference type="GO" id="GO:0016301">
    <property type="term" value="F:kinase activity"/>
    <property type="evidence" value="ECO:0007669"/>
    <property type="project" value="UniProtKB-KW"/>
</dbReference>
<keyword evidence="8" id="KW-0902">Two-component regulatory system</keyword>
<name>A0ABX1FPR5_9PSEU</name>
<keyword evidence="9" id="KW-0812">Transmembrane</keyword>
<feature type="transmembrane region" description="Helical" evidence="9">
    <location>
        <begin position="158"/>
        <end position="180"/>
    </location>
</feature>
<reference evidence="11 12" key="1">
    <citation type="submission" date="2019-08" db="EMBL/GenBank/DDBJ databases">
        <title>Lentzea from Indian Himalayas.</title>
        <authorList>
            <person name="Mandal S."/>
            <person name="Mallick Gupta A."/>
            <person name="Maiti P.K."/>
            <person name="Sarkar J."/>
            <person name="Mandal S."/>
        </authorList>
    </citation>
    <scope>NUCLEOTIDE SEQUENCE [LARGE SCALE GENOMIC DNA]</scope>
    <source>
        <strain evidence="11 12">PSKA42</strain>
    </source>
</reference>
<evidence type="ECO:0000256" key="7">
    <source>
        <dbReference type="ARBA" id="ARBA00022840"/>
    </source>
</evidence>
<dbReference type="InterPro" id="IPR011712">
    <property type="entry name" value="Sig_transdc_His_kin_sub3_dim/P"/>
</dbReference>
<evidence type="ECO:0000256" key="6">
    <source>
        <dbReference type="ARBA" id="ARBA00022777"/>
    </source>
</evidence>
<feature type="transmembrane region" description="Helical" evidence="9">
    <location>
        <begin position="442"/>
        <end position="463"/>
    </location>
</feature>
<dbReference type="Proteomes" id="UP001515943">
    <property type="component" value="Unassembled WGS sequence"/>
</dbReference>
<keyword evidence="3" id="KW-0597">Phosphoprotein</keyword>